<dbReference type="InterPro" id="IPR025454">
    <property type="entry name" value="DUF4275"/>
</dbReference>
<dbReference type="Proteomes" id="UP000659496">
    <property type="component" value="Unassembled WGS sequence"/>
</dbReference>
<gene>
    <name evidence="1" type="ORF">H9659_06865</name>
</gene>
<keyword evidence="2" id="KW-1185">Reference proteome</keyword>
<dbReference type="EMBL" id="JACSQY010000003">
    <property type="protein sequence ID" value="MBD7908042.1"/>
    <property type="molecule type" value="Genomic_DNA"/>
</dbReference>
<dbReference type="RefSeq" id="WP_191689172.1">
    <property type="nucleotide sequence ID" value="NZ_JACSQY010000003.1"/>
</dbReference>
<name>A0ABR8PIM5_9BACL</name>
<accession>A0ABR8PIM5</accession>
<evidence type="ECO:0000313" key="2">
    <source>
        <dbReference type="Proteomes" id="UP000659496"/>
    </source>
</evidence>
<sequence>MRSQELEIMEIPRWGTYLRGIWLETFSEHLTIKERKEIYLDSFLWHLCSYKKAACLEKEEAIRAFEKQRKEKCTIFYQFINDAYLVQNAATLSMKDLPYEELSWDYSDIYVMDWENKWTFIITHEHDSLGPYYISLQ</sequence>
<organism evidence="1 2">
    <name type="scientific">Sporosarcina gallistercoris</name>
    <dbReference type="NCBI Taxonomy" id="2762245"/>
    <lineage>
        <taxon>Bacteria</taxon>
        <taxon>Bacillati</taxon>
        <taxon>Bacillota</taxon>
        <taxon>Bacilli</taxon>
        <taxon>Bacillales</taxon>
        <taxon>Caryophanaceae</taxon>
        <taxon>Sporosarcina</taxon>
    </lineage>
</organism>
<dbReference type="Pfam" id="PF14101">
    <property type="entry name" value="DUF4275"/>
    <property type="match status" value="1"/>
</dbReference>
<reference evidence="1 2" key="1">
    <citation type="submission" date="2020-08" db="EMBL/GenBank/DDBJ databases">
        <title>A Genomic Blueprint of the Chicken Gut Microbiome.</title>
        <authorList>
            <person name="Gilroy R."/>
            <person name="Ravi A."/>
            <person name="Getino M."/>
            <person name="Pursley I."/>
            <person name="Horton D.L."/>
            <person name="Alikhan N.-F."/>
            <person name="Baker D."/>
            <person name="Gharbi K."/>
            <person name="Hall N."/>
            <person name="Watson M."/>
            <person name="Adriaenssens E.M."/>
            <person name="Foster-Nyarko E."/>
            <person name="Jarju S."/>
            <person name="Secka A."/>
            <person name="Antonio M."/>
            <person name="Oren A."/>
            <person name="Chaudhuri R."/>
            <person name="La Ragione R.M."/>
            <person name="Hildebrand F."/>
            <person name="Pallen M.J."/>
        </authorList>
    </citation>
    <scope>NUCLEOTIDE SEQUENCE [LARGE SCALE GENOMIC DNA]</scope>
    <source>
        <strain evidence="1 2">Sa3CUA8</strain>
    </source>
</reference>
<protein>
    <submittedName>
        <fullName evidence="1">DUF4275 family protein</fullName>
    </submittedName>
</protein>
<evidence type="ECO:0000313" key="1">
    <source>
        <dbReference type="EMBL" id="MBD7908042.1"/>
    </source>
</evidence>
<proteinExistence type="predicted"/>
<comment type="caution">
    <text evidence="1">The sequence shown here is derived from an EMBL/GenBank/DDBJ whole genome shotgun (WGS) entry which is preliminary data.</text>
</comment>